<keyword evidence="6" id="KW-1185">Reference proteome</keyword>
<dbReference type="PANTHER" id="PTHR13243:SF1">
    <property type="entry name" value="NUCLEOLAR PROTEIN 16"/>
    <property type="match status" value="1"/>
</dbReference>
<evidence type="ECO:0000256" key="2">
    <source>
        <dbReference type="ARBA" id="ARBA00008479"/>
    </source>
</evidence>
<proteinExistence type="inferred from homology"/>
<name>A0AAJ7CBT2_CEPCN</name>
<feature type="compositionally biased region" description="Basic and acidic residues" evidence="5">
    <location>
        <begin position="297"/>
        <end position="327"/>
    </location>
</feature>
<feature type="compositionally biased region" description="Acidic residues" evidence="5">
    <location>
        <begin position="355"/>
        <end position="380"/>
    </location>
</feature>
<dbReference type="PANTHER" id="PTHR13243">
    <property type="entry name" value="HSPC111 PROTEIN-RELATED"/>
    <property type="match status" value="1"/>
</dbReference>
<keyword evidence="4" id="KW-0539">Nucleus</keyword>
<gene>
    <name evidence="7" type="primary">LOC107273211</name>
</gene>
<dbReference type="GO" id="GO:0042273">
    <property type="term" value="P:ribosomal large subunit biogenesis"/>
    <property type="evidence" value="ECO:0007669"/>
    <property type="project" value="TreeGrafter"/>
</dbReference>
<dbReference type="KEGG" id="ccin:107273211"/>
<dbReference type="AlphaFoldDB" id="A0AAJ7CBT2"/>
<evidence type="ECO:0000256" key="1">
    <source>
        <dbReference type="ARBA" id="ARBA00004604"/>
    </source>
</evidence>
<sequence>MTKVRKVKRRKKFRVNVNRKRLRNKLRKLPAIGCEEIKEAWEVKKSTRSNLGEMGLAYNPNEILKIPNTKRELINSVKDKFKDTEHDEDDDEEMKKGPPAKIHVAEKLESEAKAPRVCLFKLPKNEVQFATYMMDKYGDNYKAMVRDRKNYYQLTWRQIRSKINRFKGIPEQYAEYLLKRGEIVLDDPEPLEETRRKIALENIQKHCIPKKPKQKTKKPLWEVESINGDDIDHNIEEEPEEIPCENNETTKNVIVDVTQNDSQKKLKLFSDNESDDENESGLNNKKLKSGSIIDKSITQKREAKDSFHTDKVENKTTKNNKRMETLKKMCFSESDTEEEFEGDDDETGFVGLSDMSEEGLSDDDILDDGEFVTDSNEESD</sequence>
<evidence type="ECO:0000313" key="6">
    <source>
        <dbReference type="Proteomes" id="UP000694920"/>
    </source>
</evidence>
<feature type="region of interest" description="Disordered" evidence="5">
    <location>
        <begin position="268"/>
        <end position="287"/>
    </location>
</feature>
<evidence type="ECO:0000256" key="3">
    <source>
        <dbReference type="ARBA" id="ARBA00015522"/>
    </source>
</evidence>
<dbReference type="RefSeq" id="XP_015606645.1">
    <property type="nucleotide sequence ID" value="XM_015751159.2"/>
</dbReference>
<organism evidence="6 7">
    <name type="scientific">Cephus cinctus</name>
    <name type="common">Wheat stem sawfly</name>
    <dbReference type="NCBI Taxonomy" id="211228"/>
    <lineage>
        <taxon>Eukaryota</taxon>
        <taxon>Metazoa</taxon>
        <taxon>Ecdysozoa</taxon>
        <taxon>Arthropoda</taxon>
        <taxon>Hexapoda</taxon>
        <taxon>Insecta</taxon>
        <taxon>Pterygota</taxon>
        <taxon>Neoptera</taxon>
        <taxon>Endopterygota</taxon>
        <taxon>Hymenoptera</taxon>
        <taxon>Cephoidea</taxon>
        <taxon>Cephidae</taxon>
        <taxon>Cephus</taxon>
    </lineage>
</organism>
<dbReference type="Proteomes" id="UP000694920">
    <property type="component" value="Unplaced"/>
</dbReference>
<evidence type="ECO:0000256" key="5">
    <source>
        <dbReference type="SAM" id="MobiDB-lite"/>
    </source>
</evidence>
<dbReference type="InterPro" id="IPR019002">
    <property type="entry name" value="Ribosome_biogenesis_Nop16"/>
</dbReference>
<feature type="region of interest" description="Disordered" evidence="5">
    <location>
        <begin position="293"/>
        <end position="380"/>
    </location>
</feature>
<evidence type="ECO:0000256" key="4">
    <source>
        <dbReference type="ARBA" id="ARBA00023242"/>
    </source>
</evidence>
<dbReference type="GeneID" id="107273211"/>
<evidence type="ECO:0000313" key="7">
    <source>
        <dbReference type="RefSeq" id="XP_015606645.1"/>
    </source>
</evidence>
<dbReference type="GO" id="GO:0005730">
    <property type="term" value="C:nucleolus"/>
    <property type="evidence" value="ECO:0007669"/>
    <property type="project" value="UniProtKB-SubCell"/>
</dbReference>
<protein>
    <recommendedName>
        <fullName evidence="3">Nucleolar protein 16</fullName>
    </recommendedName>
</protein>
<accession>A0AAJ7CBT2</accession>
<reference evidence="7" key="1">
    <citation type="submission" date="2025-08" db="UniProtKB">
        <authorList>
            <consortium name="RefSeq"/>
        </authorList>
    </citation>
    <scope>IDENTIFICATION</scope>
</reference>
<comment type="similarity">
    <text evidence="2">Belongs to the NOP16 family.</text>
</comment>
<feature type="compositionally biased region" description="Acidic residues" evidence="5">
    <location>
        <begin position="334"/>
        <end position="347"/>
    </location>
</feature>
<comment type="subcellular location">
    <subcellularLocation>
        <location evidence="1">Nucleus</location>
        <location evidence="1">Nucleolus</location>
    </subcellularLocation>
</comment>
<dbReference type="Pfam" id="PF09420">
    <property type="entry name" value="Nop16"/>
    <property type="match status" value="1"/>
</dbReference>